<accession>A0A979G3J2</accession>
<reference evidence="4" key="1">
    <citation type="submission" date="2009-08" db="EMBL/GenBank/DDBJ databases">
        <title>The complete genome of Chitinophaga pinensis DSM 2588.</title>
        <authorList>
            <consortium name="US DOE Joint Genome Institute (JGI-PGF)"/>
            <person name="Lucas S."/>
            <person name="Copeland A."/>
            <person name="Lapidus A."/>
            <person name="Glavina del Rio T."/>
            <person name="Dalin E."/>
            <person name="Tice H."/>
            <person name="Bruce D."/>
            <person name="Goodwin L."/>
            <person name="Pitluck S."/>
            <person name="Kyrpides N."/>
            <person name="Mavromatis K."/>
            <person name="Ivanova N."/>
            <person name="Mikhailova N."/>
            <person name="Sims D."/>
            <person name="Meinche L."/>
            <person name="Brettin T."/>
            <person name="Detter J.C."/>
            <person name="Han C."/>
            <person name="Larimer F."/>
            <person name="Land M."/>
            <person name="Hauser L."/>
            <person name="Markowitz V."/>
            <person name="Cheng J.-F."/>
            <person name="Hugenholtz P."/>
            <person name="Woyke T."/>
            <person name="Wu D."/>
            <person name="Spring S."/>
            <person name="Klenk H.-P."/>
            <person name="Eisen J.A."/>
        </authorList>
    </citation>
    <scope>NUCLEOTIDE SEQUENCE [LARGE SCALE GENOMIC DNA]</scope>
    <source>
        <strain evidence="4">ATCC 43595 / DSM 2588 / LMG 13176 / NBRC 15968 / NCIMB 11800 / UQM 2034</strain>
    </source>
</reference>
<dbReference type="OrthoDB" id="609779at2"/>
<sequence>MKTVFRIAKTELRTLFYSPIAWFLLIAFLVQCGMAYIAGLDSNARTQEMGGMGLEYMTRLTDRIFASKGGVYSVVMQTLYLYIPLLTMGLISREVNNGTIKLLYSSPVKVSEIVFGKFLAMMVYNLLMILILGIFIADALVHVNHADAGMLLSASLGFYLLLCAYSAIGLFMSSLTSYQIVAAVCTFIMIGVLTYIGTLWQGIAFVRDLTYFLSLSGRTEKMLGGLITSKDLIYFVMIIYIFLGLSIFKLKAGRESKPFAVIAGRYATIITSALAIGYITSRPALVAYYDATANKSRTLTPNAQHIIKELGDTPLEVTAYNNMLGQFYYFGAEEYRNMDIARWEPYMRFKDNIDLQYVQYYDSVLDNPGMMRFYPGKDLQEVATQRAKGMGLKISQFKTPAEIRKVMDLRPEGNRYVMQLKYKDRVTLLRVFDDQAQWPGETEVTAALKRLLQAKIPKVAFLTGNLERSIEKTGEREYNTLTKRNSFRYALVNQGFDVDTVSLEYPGVPADISTLVIADPKTDLSGIALQRIRRYIDNGGNLLIAGEPGKQAVLNPMLQQLGVQLMDGTVAQPSKDMTPDVALPLMTATAAGFSKTLAKAFKDSVVISMPGAAGLSYSDSIFQVKPLLVTDAGKSWVKKDKLVADSADILYNPANGDEKIAVTTAVALTRKVHDREQRIVVAGDADFLSNSELSRYDVKTANFSFNTALFSWLSYGEFPIDTFRPDAKDTRVSISSDKVELLKIFYLWVLPGVLIAFATILLIRRKRK</sequence>
<organism evidence="3 4">
    <name type="scientific">Chitinophaga pinensis (strain ATCC 43595 / DSM 2588 / LMG 13176 / NBRC 15968 / NCIMB 11800 / UQM 2034)</name>
    <dbReference type="NCBI Taxonomy" id="485918"/>
    <lineage>
        <taxon>Bacteria</taxon>
        <taxon>Pseudomonadati</taxon>
        <taxon>Bacteroidota</taxon>
        <taxon>Chitinophagia</taxon>
        <taxon>Chitinophagales</taxon>
        <taxon>Chitinophagaceae</taxon>
        <taxon>Chitinophaga</taxon>
    </lineage>
</organism>
<evidence type="ECO:0000256" key="1">
    <source>
        <dbReference type="SAM" id="Phobius"/>
    </source>
</evidence>
<feature type="transmembrane region" description="Helical" evidence="1">
    <location>
        <begin position="262"/>
        <end position="280"/>
    </location>
</feature>
<feature type="transmembrane region" description="Helical" evidence="1">
    <location>
        <begin position="70"/>
        <end position="92"/>
    </location>
</feature>
<gene>
    <name evidence="3" type="ordered locus">Cpin_2668</name>
</gene>
<proteinExistence type="predicted"/>
<dbReference type="Pfam" id="PF09822">
    <property type="entry name" value="ABC_transp_aux"/>
    <property type="match status" value="1"/>
</dbReference>
<feature type="transmembrane region" description="Helical" evidence="1">
    <location>
        <begin position="20"/>
        <end position="39"/>
    </location>
</feature>
<keyword evidence="1" id="KW-1133">Transmembrane helix</keyword>
<dbReference type="AlphaFoldDB" id="A0A979G3J2"/>
<feature type="domain" description="ABC-type uncharacterised transport system" evidence="2">
    <location>
        <begin position="457"/>
        <end position="692"/>
    </location>
</feature>
<feature type="transmembrane region" description="Helical" evidence="1">
    <location>
        <begin position="232"/>
        <end position="250"/>
    </location>
</feature>
<feature type="transmembrane region" description="Helical" evidence="1">
    <location>
        <begin position="745"/>
        <end position="763"/>
    </location>
</feature>
<dbReference type="InterPro" id="IPR019196">
    <property type="entry name" value="ABC_transp_unknown"/>
</dbReference>
<evidence type="ECO:0000259" key="2">
    <source>
        <dbReference type="Pfam" id="PF09822"/>
    </source>
</evidence>
<dbReference type="Pfam" id="PF12679">
    <property type="entry name" value="ABC2_membrane_2"/>
    <property type="match status" value="1"/>
</dbReference>
<dbReference type="RefSeq" id="WP_012790326.1">
    <property type="nucleotide sequence ID" value="NC_013132.1"/>
</dbReference>
<dbReference type="PANTHER" id="PTHR43471">
    <property type="entry name" value="ABC TRANSPORTER PERMEASE"/>
    <property type="match status" value="1"/>
</dbReference>
<keyword evidence="1" id="KW-0812">Transmembrane</keyword>
<evidence type="ECO:0000313" key="4">
    <source>
        <dbReference type="Proteomes" id="UP000002215"/>
    </source>
</evidence>
<reference evidence="3 4" key="2">
    <citation type="journal article" date="2010" name="Stand. Genomic Sci.">
        <title>Complete genome sequence of Chitinophaga pinensis type strain (UQM 2034).</title>
        <authorList>
            <person name="Glavina Del Rio T."/>
            <person name="Abt B."/>
            <person name="Spring S."/>
            <person name="Lapidus A."/>
            <person name="Nolan M."/>
            <person name="Tice H."/>
            <person name="Copeland A."/>
            <person name="Cheng J.F."/>
            <person name="Chen F."/>
            <person name="Bruce D."/>
            <person name="Goodwin L."/>
            <person name="Pitluck S."/>
            <person name="Ivanova N."/>
            <person name="Mavromatis K."/>
            <person name="Mikhailova N."/>
            <person name="Pati A."/>
            <person name="Chen A."/>
            <person name="Palaniappan K."/>
            <person name="Land M."/>
            <person name="Hauser L."/>
            <person name="Chang Y.J."/>
            <person name="Jeffries C.D."/>
            <person name="Chain P."/>
            <person name="Saunders E."/>
            <person name="Detter J.C."/>
            <person name="Brettin T."/>
            <person name="Rohde M."/>
            <person name="Goker M."/>
            <person name="Bristow J."/>
            <person name="Eisen J.A."/>
            <person name="Markowitz V."/>
            <person name="Hugenholtz P."/>
            <person name="Kyrpides N.C."/>
            <person name="Klenk H.P."/>
            <person name="Lucas S."/>
        </authorList>
    </citation>
    <scope>NUCLEOTIDE SEQUENCE [LARGE SCALE GENOMIC DNA]</scope>
    <source>
        <strain evidence="4">ATCC 43595 / DSM 2588 / LMG 13176 / NBRC 15968 / NCIMB 11800 / UQM 2034</strain>
    </source>
</reference>
<dbReference type="GO" id="GO:0005886">
    <property type="term" value="C:plasma membrane"/>
    <property type="evidence" value="ECO:0007669"/>
    <property type="project" value="UniProtKB-SubCell"/>
</dbReference>
<name>A0A979G3J2_CHIPD</name>
<protein>
    <submittedName>
        <fullName evidence="3">ABC-2 type transporter</fullName>
    </submittedName>
</protein>
<feature type="transmembrane region" description="Helical" evidence="1">
    <location>
        <begin position="180"/>
        <end position="203"/>
    </location>
</feature>
<evidence type="ECO:0000313" key="3">
    <source>
        <dbReference type="EMBL" id="ACU60150.1"/>
    </source>
</evidence>
<feature type="transmembrane region" description="Helical" evidence="1">
    <location>
        <begin position="148"/>
        <end position="168"/>
    </location>
</feature>
<dbReference type="Proteomes" id="UP000002215">
    <property type="component" value="Chromosome"/>
</dbReference>
<dbReference type="KEGG" id="cpi:Cpin_2668"/>
<dbReference type="GO" id="GO:0140359">
    <property type="term" value="F:ABC-type transporter activity"/>
    <property type="evidence" value="ECO:0007669"/>
    <property type="project" value="InterPro"/>
</dbReference>
<feature type="transmembrane region" description="Helical" evidence="1">
    <location>
        <begin position="113"/>
        <end position="136"/>
    </location>
</feature>
<keyword evidence="1" id="KW-0472">Membrane</keyword>
<dbReference type="EMBL" id="CP001699">
    <property type="protein sequence ID" value="ACU60150.1"/>
    <property type="molecule type" value="Genomic_DNA"/>
</dbReference>